<dbReference type="InterPro" id="IPR018511">
    <property type="entry name" value="Hemolysin-typ_Ca-bd_CS"/>
</dbReference>
<protein>
    <recommendedName>
        <fullName evidence="3">VCBS repeat-containing protein</fullName>
    </recommendedName>
</protein>
<name>A0AA96WDL5_9CYAN</name>
<keyword evidence="1" id="KW-0732">Signal</keyword>
<evidence type="ECO:0000313" key="2">
    <source>
        <dbReference type="EMBL" id="WNZ23318.1"/>
    </source>
</evidence>
<dbReference type="AlphaFoldDB" id="A0AA96WDL5"/>
<dbReference type="Pfam" id="PF00353">
    <property type="entry name" value="HemolysinCabind"/>
    <property type="match status" value="1"/>
</dbReference>
<sequence length="642" mass="65951">MSVEFSPPTNIPTGINPTVVITADLNRDGNLDLVTNFADTNIQVNTSGKTGVSVLLGNGAGQFTAAQNYAIERSSPNLLYQQFQQAIEEQFQQYQKFIQSLPPGAVVPPFNPPTNPYSPTLINPVTIQTIATADVNRDGKVDIITAGTLNVTEPQGSFSISKQRSVISVLQGDGVGGVGPATNFLIDGVESAGSIAIADFNSDGNVDLASVHSGAYILGGNPALRQQVSILSGDGKGNFGNERVLSVGQNTAGIVAADFNGDGRSDLAISTFNLYSYSSSANITVLLADGTNEFTSAGTFPANLGGADLLVADLNGDGRLDLASAGGFLLGDGTGKFGAPVYSSTSAPLVAGDFNGDGRLDFATGVSGGYGPGGVSVLLGNGAGNYSYPAPVTSGATPLDIATGDFNKDGKLDLVTVGYVSGTLLSVALNATTSSDALVITADVIDASSETSGGLKLDLAKKTLQLGAISQTLNGSYGSIRGTVQADQISGSKGKETIDGIAGNDVIVGLDGNDRLNGGFGNDTLTGGKGKDTFAFMSDGLNYQTIPFNRSFGVDKITDFTPGQDKIELYRDTFAALGKRLQFAVVDTKRAAQKNRALITYIPKTGRLYYNANGAKSGFGSGGLFADLSDGLVLTAKSFSVV</sequence>
<dbReference type="InterPro" id="IPR011049">
    <property type="entry name" value="Serralysin-like_metalloprot_C"/>
</dbReference>
<dbReference type="RefSeq" id="WP_316434935.1">
    <property type="nucleotide sequence ID" value="NZ_CP053586.1"/>
</dbReference>
<dbReference type="InterPro" id="IPR013517">
    <property type="entry name" value="FG-GAP"/>
</dbReference>
<dbReference type="Gene3D" id="2.130.10.130">
    <property type="entry name" value="Integrin alpha, N-terminal"/>
    <property type="match status" value="2"/>
</dbReference>
<dbReference type="GO" id="GO:0005509">
    <property type="term" value="F:calcium ion binding"/>
    <property type="evidence" value="ECO:0007669"/>
    <property type="project" value="InterPro"/>
</dbReference>
<accession>A0AA96WDL5</accession>
<gene>
    <name evidence="2" type="ORF">HJG54_10935</name>
</gene>
<dbReference type="InterPro" id="IPR028994">
    <property type="entry name" value="Integrin_alpha_N"/>
</dbReference>
<dbReference type="Pfam" id="PF13517">
    <property type="entry name" value="FG-GAP_3"/>
    <property type="match status" value="2"/>
</dbReference>
<organism evidence="2">
    <name type="scientific">Leptolyngbya sp. NK1-12</name>
    <dbReference type="NCBI Taxonomy" id="2547451"/>
    <lineage>
        <taxon>Bacteria</taxon>
        <taxon>Bacillati</taxon>
        <taxon>Cyanobacteriota</taxon>
        <taxon>Cyanophyceae</taxon>
        <taxon>Leptolyngbyales</taxon>
        <taxon>Leptolyngbyaceae</taxon>
        <taxon>Leptolyngbya group</taxon>
        <taxon>Leptolyngbya</taxon>
    </lineage>
</organism>
<dbReference type="PROSITE" id="PS00330">
    <property type="entry name" value="HEMOLYSIN_CALCIUM"/>
    <property type="match status" value="2"/>
</dbReference>
<dbReference type="Gene3D" id="2.30.30.100">
    <property type="match status" value="1"/>
</dbReference>
<dbReference type="Gene3D" id="2.150.10.10">
    <property type="entry name" value="Serralysin-like metalloprotease, C-terminal"/>
    <property type="match status" value="1"/>
</dbReference>
<dbReference type="PANTHER" id="PTHR46580">
    <property type="entry name" value="SENSOR KINASE-RELATED"/>
    <property type="match status" value="1"/>
</dbReference>
<evidence type="ECO:0000256" key="1">
    <source>
        <dbReference type="ARBA" id="ARBA00022729"/>
    </source>
</evidence>
<dbReference type="InterPro" id="IPR001343">
    <property type="entry name" value="Hemolysn_Ca-bd"/>
</dbReference>
<dbReference type="EMBL" id="CP053586">
    <property type="protein sequence ID" value="WNZ23318.1"/>
    <property type="molecule type" value="Genomic_DNA"/>
</dbReference>
<reference evidence="2" key="1">
    <citation type="submission" date="2020-05" db="EMBL/GenBank/DDBJ databases">
        <authorList>
            <person name="Zhu T."/>
            <person name="Keshari N."/>
            <person name="Lu X."/>
        </authorList>
    </citation>
    <scope>NUCLEOTIDE SEQUENCE</scope>
    <source>
        <strain evidence="2">NK1-12</strain>
    </source>
</reference>
<dbReference type="PRINTS" id="PR00313">
    <property type="entry name" value="CABNDNGRPT"/>
</dbReference>
<proteinExistence type="predicted"/>
<evidence type="ECO:0008006" key="3">
    <source>
        <dbReference type="Google" id="ProtNLM"/>
    </source>
</evidence>
<dbReference type="SUPFAM" id="SSF51120">
    <property type="entry name" value="beta-Roll"/>
    <property type="match status" value="1"/>
</dbReference>
<dbReference type="SUPFAM" id="SSF69318">
    <property type="entry name" value="Integrin alpha N-terminal domain"/>
    <property type="match status" value="1"/>
</dbReference>